<accession>A0A6S6UK15</accession>
<dbReference type="AlphaFoldDB" id="A0A6S6UK15"/>
<dbReference type="SUPFAM" id="SSF69635">
    <property type="entry name" value="Type III secretory system chaperone-like"/>
    <property type="match status" value="1"/>
</dbReference>
<proteinExistence type="predicted"/>
<protein>
    <submittedName>
        <fullName evidence="1">Tir chaperone protein (CesT)</fullName>
    </submittedName>
</protein>
<dbReference type="Pfam" id="PF22550">
    <property type="entry name" value="CesT_Tir_1"/>
    <property type="match status" value="1"/>
</dbReference>
<evidence type="ECO:0000313" key="1">
    <source>
        <dbReference type="EMBL" id="CAA6829010.1"/>
    </source>
</evidence>
<dbReference type="EMBL" id="CACVAQ010000454">
    <property type="protein sequence ID" value="CAA6829010.1"/>
    <property type="molecule type" value="Genomic_DNA"/>
</dbReference>
<sequence length="137" mass="15650">MSYFENVKELVLALEYDIVHEEAETGILIINKESRGICEMILDCEDDILIMEQIIFPVKEDKPEHYKKLLQLNRSLVHGAFVLSSSEDFNIIAFRDTLQLENLDQNELEASLNALTFALVENMDDLLTISGQTEKTA</sequence>
<gene>
    <name evidence="1" type="ORF">HELGO_WM57423</name>
</gene>
<dbReference type="Gene3D" id="3.30.1460.10">
    <property type="match status" value="1"/>
</dbReference>
<name>A0A6S6UK15_9BACT</name>
<reference evidence="1" key="1">
    <citation type="submission" date="2020-01" db="EMBL/GenBank/DDBJ databases">
        <authorList>
            <person name="Meier V. D."/>
            <person name="Meier V D."/>
        </authorList>
    </citation>
    <scope>NUCLEOTIDE SEQUENCE</scope>
    <source>
        <strain evidence="1">HLG_WM_MAG_10</strain>
    </source>
</reference>
<organism evidence="1">
    <name type="scientific">uncultured Aureispira sp</name>
    <dbReference type="NCBI Taxonomy" id="1331704"/>
    <lineage>
        <taxon>Bacteria</taxon>
        <taxon>Pseudomonadati</taxon>
        <taxon>Bacteroidota</taxon>
        <taxon>Saprospiria</taxon>
        <taxon>Saprospirales</taxon>
        <taxon>Saprospiraceae</taxon>
        <taxon>Aureispira</taxon>
        <taxon>environmental samples</taxon>
    </lineage>
</organism>
<dbReference type="InterPro" id="IPR054345">
    <property type="entry name" value="Tir-like"/>
</dbReference>